<sequence length="108" mass="12875">MPIEVQPDLADIRSGFEGKLVFDHFVAIIYDPLRKRVNDSESLLDYKLRVLRFIDWLKGHKDKTLVVVAHEDTMRVFIAYFEGRIEDDQLREMHIGNCKYRQYRLNCT</sequence>
<dbReference type="AlphaFoldDB" id="A0A0F7KF32"/>
<dbReference type="KEGG" id="nco:AAW31_10295"/>
<reference evidence="2 4" key="3">
    <citation type="submission" date="2019-07" db="EMBL/GenBank/DDBJ databases">
        <title>Active sludge and wastewater microbial communities from Klosterneuburg, Austria.</title>
        <authorList>
            <person name="Wagner M."/>
        </authorList>
    </citation>
    <scope>NUCLEOTIDE SEQUENCE [LARGE SCALE GENOMIC DNA]</scope>
    <source>
        <strain evidence="2 4">Nm2</strain>
    </source>
</reference>
<dbReference type="InterPro" id="IPR013078">
    <property type="entry name" value="His_Pase_superF_clade-1"/>
</dbReference>
<dbReference type="Pfam" id="PF00300">
    <property type="entry name" value="His_Phos_1"/>
    <property type="match status" value="1"/>
</dbReference>
<accession>A0A0F7KF32</accession>
<reference evidence="3" key="1">
    <citation type="submission" date="2015-05" db="EMBL/GenBank/DDBJ databases">
        <title>Draft genome of Nitrosomonas communis strain Nm2.</title>
        <authorList>
            <person name="Kozlowski J.A."/>
            <person name="Kits K.D."/>
            <person name="Stein L.Y."/>
        </authorList>
    </citation>
    <scope>NUCLEOTIDE SEQUENCE [LARGE SCALE GENOMIC DNA]</scope>
    <source>
        <strain evidence="3">Nm2</strain>
    </source>
</reference>
<dbReference type="EMBL" id="CP011451">
    <property type="protein sequence ID" value="AKH38116.1"/>
    <property type="molecule type" value="Genomic_DNA"/>
</dbReference>
<dbReference type="Proteomes" id="UP000034156">
    <property type="component" value="Chromosome"/>
</dbReference>
<evidence type="ECO:0000313" key="2">
    <source>
        <dbReference type="EMBL" id="TYP77409.1"/>
    </source>
</evidence>
<keyword evidence="3" id="KW-1185">Reference proteome</keyword>
<protein>
    <submittedName>
        <fullName evidence="2">Putative phosphoglycerate mutase</fullName>
    </submittedName>
</protein>
<evidence type="ECO:0000313" key="1">
    <source>
        <dbReference type="EMBL" id="AKH38116.1"/>
    </source>
</evidence>
<reference evidence="1 3" key="2">
    <citation type="journal article" date="2016" name="Genome Announc.">
        <title>Genome Sequence of Nitrosomonas communis Strain Nm2, a Mesophilic Ammonia-Oxidizing Bacterium Isolated from Mediterranean Soil.</title>
        <authorList>
            <person name="Kozlowski J.A."/>
            <person name="Kits K.D."/>
            <person name="Stein L.Y."/>
        </authorList>
    </citation>
    <scope>NUCLEOTIDE SEQUENCE [LARGE SCALE GENOMIC DNA]</scope>
    <source>
        <strain evidence="1 3">Nm2</strain>
    </source>
</reference>
<dbReference type="PATRIC" id="fig|44574.3.peg.2506"/>
<dbReference type="EMBL" id="VNHT01000081">
    <property type="protein sequence ID" value="TYP77409.1"/>
    <property type="molecule type" value="Genomic_DNA"/>
</dbReference>
<dbReference type="SUPFAM" id="SSF53254">
    <property type="entry name" value="Phosphoglycerate mutase-like"/>
    <property type="match status" value="1"/>
</dbReference>
<dbReference type="InterPro" id="IPR029033">
    <property type="entry name" value="His_PPase_superfam"/>
</dbReference>
<dbReference type="OrthoDB" id="9781415at2"/>
<proteinExistence type="predicted"/>
<dbReference type="Proteomes" id="UP000324176">
    <property type="component" value="Unassembled WGS sequence"/>
</dbReference>
<organism evidence="1 3">
    <name type="scientific">Nitrosomonas communis</name>
    <dbReference type="NCBI Taxonomy" id="44574"/>
    <lineage>
        <taxon>Bacteria</taxon>
        <taxon>Pseudomonadati</taxon>
        <taxon>Pseudomonadota</taxon>
        <taxon>Betaproteobacteria</taxon>
        <taxon>Nitrosomonadales</taxon>
        <taxon>Nitrosomonadaceae</taxon>
        <taxon>Nitrosomonas</taxon>
    </lineage>
</organism>
<gene>
    <name evidence="1" type="ORF">AAW31_10295</name>
    <name evidence="2" type="ORF">BCL69_10816</name>
</gene>
<evidence type="ECO:0000313" key="4">
    <source>
        <dbReference type="Proteomes" id="UP000324176"/>
    </source>
</evidence>
<evidence type="ECO:0000313" key="3">
    <source>
        <dbReference type="Proteomes" id="UP000034156"/>
    </source>
</evidence>
<name>A0A0F7KF32_9PROT</name>
<dbReference type="Gene3D" id="3.40.50.1240">
    <property type="entry name" value="Phosphoglycerate mutase-like"/>
    <property type="match status" value="1"/>
</dbReference>